<dbReference type="SUPFAM" id="SSF53383">
    <property type="entry name" value="PLP-dependent transferases"/>
    <property type="match status" value="1"/>
</dbReference>
<dbReference type="InterPro" id="IPR015424">
    <property type="entry name" value="PyrdxlP-dep_Trfase"/>
</dbReference>
<comment type="function">
    <text evidence="8">Catalyzes the removal of elemental sulfur and selenium atoms from L-cysteine, L-cystine, L-selenocysteine, and L-selenocystine to produce L-alanine.</text>
</comment>
<dbReference type="InterPro" id="IPR015421">
    <property type="entry name" value="PyrdxlP-dep_Trfase_major"/>
</dbReference>
<sequence length="433" mass="46025">MTVAQPTPLTDAELSQLREQFPILSRTGRDGQAIAYLDSAATAQKPQRVIDTEKRFYELSNAAVNRGTHELGDEATQAFDDARTTVSAFIGGQTDELVWTKNATEGLNLIAYAMQNASLDKTYAGNAQTECFRIGPGDRIVTTRAEHHANLLPWQELCKRTGAEFAYLDLTPEGRIDLETLSVITPNTKLVAFTHMSNVTGAISPVAEIVAAARAVGALVVLDTCQSAAHMPVDVRALDVDFAVMSSHKMCGPTGVGALWGRAELLDAMPPVLSGGSMIATVSMEGARYLPAPHRFEAGSQPVAQAVAWAEAVEFLKTVGMDRVAATEEILAEAMVAEIAAVPGLRILGPETAENRAAVVSFAVDGVHPHDVGQFLDASSIAVRVGHHCAIPLHTFFGVRSSTRASAGLTTTVEEVQRLGAALSGVQKFFGGY</sequence>
<dbReference type="PROSITE" id="PS00595">
    <property type="entry name" value="AA_TRANSFER_CLASS_5"/>
    <property type="match status" value="1"/>
</dbReference>
<keyword evidence="5 8" id="KW-0663">Pyridoxal phosphate</keyword>
<dbReference type="CDD" id="cd06453">
    <property type="entry name" value="SufS_like"/>
    <property type="match status" value="1"/>
</dbReference>
<evidence type="ECO:0000256" key="8">
    <source>
        <dbReference type="RuleBase" id="RU004506"/>
    </source>
</evidence>
<evidence type="ECO:0000256" key="5">
    <source>
        <dbReference type="ARBA" id="ARBA00022898"/>
    </source>
</evidence>
<evidence type="ECO:0000256" key="6">
    <source>
        <dbReference type="ARBA" id="ARBA00050776"/>
    </source>
</evidence>
<evidence type="ECO:0000256" key="4">
    <source>
        <dbReference type="ARBA" id="ARBA00022679"/>
    </source>
</evidence>
<organism evidence="10 11">
    <name type="scientific">Gleimia coleocanis DSM 15436</name>
    <dbReference type="NCBI Taxonomy" id="525245"/>
    <lineage>
        <taxon>Bacteria</taxon>
        <taxon>Bacillati</taxon>
        <taxon>Actinomycetota</taxon>
        <taxon>Actinomycetes</taxon>
        <taxon>Actinomycetales</taxon>
        <taxon>Actinomycetaceae</taxon>
        <taxon>Gleimia</taxon>
    </lineage>
</organism>
<comment type="catalytic activity">
    <reaction evidence="6 8">
        <text>(sulfur carrier)-H + L-cysteine = (sulfur carrier)-SH + L-alanine</text>
        <dbReference type="Rhea" id="RHEA:43892"/>
        <dbReference type="Rhea" id="RHEA-COMP:14737"/>
        <dbReference type="Rhea" id="RHEA-COMP:14739"/>
        <dbReference type="ChEBI" id="CHEBI:29917"/>
        <dbReference type="ChEBI" id="CHEBI:35235"/>
        <dbReference type="ChEBI" id="CHEBI:57972"/>
        <dbReference type="ChEBI" id="CHEBI:64428"/>
        <dbReference type="EC" id="2.8.1.7"/>
    </reaction>
</comment>
<dbReference type="NCBIfam" id="TIGR01979">
    <property type="entry name" value="sufS"/>
    <property type="match status" value="1"/>
</dbReference>
<dbReference type="RefSeq" id="WP_006547482.1">
    <property type="nucleotide sequence ID" value="NZ_DS999546.1"/>
</dbReference>
<dbReference type="Gene3D" id="3.40.640.10">
    <property type="entry name" value="Type I PLP-dependent aspartate aminotransferase-like (Major domain)"/>
    <property type="match status" value="1"/>
</dbReference>
<reference evidence="10 11" key="1">
    <citation type="submission" date="2009-01" db="EMBL/GenBank/DDBJ databases">
        <authorList>
            <person name="Qin X."/>
            <person name="Bachman B."/>
            <person name="Battles P."/>
            <person name="Bell A."/>
            <person name="Bess C."/>
            <person name="Bickham C."/>
            <person name="Chaboub L."/>
            <person name="Chen D."/>
            <person name="Coyle M."/>
            <person name="Deiros D.R."/>
            <person name="Dinh H."/>
            <person name="Forbes L."/>
            <person name="Fowler G."/>
            <person name="Francisco L."/>
            <person name="Fu Q."/>
            <person name="Gubbala S."/>
            <person name="Hale W."/>
            <person name="Han Y."/>
            <person name="Hemphill L."/>
            <person name="Highlander S.K."/>
            <person name="Hirani K."/>
            <person name="Hogues M."/>
            <person name="Jackson L."/>
            <person name="Jakkamsetti A."/>
            <person name="Javaid M."/>
            <person name="Jiang H."/>
            <person name="Korchina V."/>
            <person name="Kovar C."/>
            <person name="Lara F."/>
            <person name="Lee S."/>
            <person name="Mata R."/>
            <person name="Mathew T."/>
            <person name="Moen C."/>
            <person name="Morales K."/>
            <person name="Munidasa M."/>
            <person name="Nazareth L."/>
            <person name="Ngo R."/>
            <person name="Nguyen L."/>
            <person name="Okwuonu G."/>
            <person name="Ongeri F."/>
            <person name="Patil S."/>
            <person name="Petrosino J."/>
            <person name="Pham C."/>
            <person name="Pham P."/>
            <person name="Pu L.-L."/>
            <person name="Puazo M."/>
            <person name="Raj R."/>
            <person name="Reid J."/>
            <person name="Rouhana J."/>
            <person name="Saada N."/>
            <person name="Shang Y."/>
            <person name="Simmons D."/>
            <person name="Thornton R."/>
            <person name="Warren J."/>
            <person name="Weissenberger G."/>
            <person name="Zhang J."/>
            <person name="Zhang L."/>
            <person name="Zhou C."/>
            <person name="Zhu D."/>
            <person name="Muzny D."/>
            <person name="Worley K."/>
            <person name="Gibbs R."/>
        </authorList>
    </citation>
    <scope>NUCLEOTIDE SEQUENCE [LARGE SCALE GENOMIC DNA]</scope>
    <source>
        <strain evidence="10 11">DSM 15436</strain>
    </source>
</reference>
<dbReference type="GO" id="GO:0031071">
    <property type="term" value="F:cysteine desulfurase activity"/>
    <property type="evidence" value="ECO:0007669"/>
    <property type="project" value="UniProtKB-UniRule"/>
</dbReference>
<accession>C0VZ95</accession>
<evidence type="ECO:0000259" key="9">
    <source>
        <dbReference type="Pfam" id="PF00266"/>
    </source>
</evidence>
<dbReference type="InterPro" id="IPR015422">
    <property type="entry name" value="PyrdxlP-dep_Trfase_small"/>
</dbReference>
<dbReference type="GO" id="GO:0030170">
    <property type="term" value="F:pyridoxal phosphate binding"/>
    <property type="evidence" value="ECO:0007669"/>
    <property type="project" value="UniProtKB-UniRule"/>
</dbReference>
<keyword evidence="11" id="KW-1185">Reference proteome</keyword>
<dbReference type="EMBL" id="ACFG01000006">
    <property type="protein sequence ID" value="EEH64196.1"/>
    <property type="molecule type" value="Genomic_DNA"/>
</dbReference>
<dbReference type="Proteomes" id="UP000010301">
    <property type="component" value="Unassembled WGS sequence"/>
</dbReference>
<comment type="cofactor">
    <cofactor evidence="1 7">
        <name>pyridoxal 5'-phosphate</name>
        <dbReference type="ChEBI" id="CHEBI:597326"/>
    </cofactor>
</comment>
<dbReference type="PANTHER" id="PTHR43586:SF8">
    <property type="entry name" value="CYSTEINE DESULFURASE 1, CHLOROPLASTIC"/>
    <property type="match status" value="1"/>
</dbReference>
<comment type="similarity">
    <text evidence="2 8">Belongs to the class-V pyridoxal-phosphate-dependent aminotransferase family. Csd subfamily.</text>
</comment>
<gene>
    <name evidence="10" type="primary">sufS</name>
    <name evidence="10" type="ORF">HMPREF0044_0485</name>
</gene>
<dbReference type="HOGENOM" id="CLU_003433_2_5_11"/>
<dbReference type="GO" id="GO:0006534">
    <property type="term" value="P:cysteine metabolic process"/>
    <property type="evidence" value="ECO:0007669"/>
    <property type="project" value="UniProtKB-UniRule"/>
</dbReference>
<feature type="domain" description="Aminotransferase class V" evidence="9">
    <location>
        <begin position="36"/>
        <end position="419"/>
    </location>
</feature>
<dbReference type="Pfam" id="PF00266">
    <property type="entry name" value="Aminotran_5"/>
    <property type="match status" value="1"/>
</dbReference>
<evidence type="ECO:0000313" key="10">
    <source>
        <dbReference type="EMBL" id="EEH64196.1"/>
    </source>
</evidence>
<dbReference type="AlphaFoldDB" id="C0VZ95"/>
<evidence type="ECO:0000256" key="7">
    <source>
        <dbReference type="RuleBase" id="RU004504"/>
    </source>
</evidence>
<keyword evidence="4 8" id="KW-0808">Transferase</keyword>
<evidence type="ECO:0000313" key="11">
    <source>
        <dbReference type="Proteomes" id="UP000010301"/>
    </source>
</evidence>
<dbReference type="InterPro" id="IPR020578">
    <property type="entry name" value="Aminotrans_V_PyrdxlP_BS"/>
</dbReference>
<dbReference type="OrthoDB" id="9804366at2"/>
<dbReference type="STRING" id="525245.HMPREF0044_0485"/>
<evidence type="ECO:0000256" key="3">
    <source>
        <dbReference type="ARBA" id="ARBA00012239"/>
    </source>
</evidence>
<evidence type="ECO:0000256" key="2">
    <source>
        <dbReference type="ARBA" id="ARBA00010447"/>
    </source>
</evidence>
<evidence type="ECO:0000256" key="1">
    <source>
        <dbReference type="ARBA" id="ARBA00001933"/>
    </source>
</evidence>
<dbReference type="EC" id="2.8.1.7" evidence="3 8"/>
<protein>
    <recommendedName>
        <fullName evidence="3 8">Cysteine desulfurase</fullName>
        <ecNumber evidence="3 8">2.8.1.7</ecNumber>
    </recommendedName>
</protein>
<comment type="caution">
    <text evidence="10">The sequence shown here is derived from an EMBL/GenBank/DDBJ whole genome shotgun (WGS) entry which is preliminary data.</text>
</comment>
<name>C0VZ95_9ACTO</name>
<dbReference type="PANTHER" id="PTHR43586">
    <property type="entry name" value="CYSTEINE DESULFURASE"/>
    <property type="match status" value="1"/>
</dbReference>
<proteinExistence type="inferred from homology"/>
<dbReference type="eggNOG" id="COG0520">
    <property type="taxonomic scope" value="Bacteria"/>
</dbReference>
<dbReference type="Gene3D" id="3.90.1150.10">
    <property type="entry name" value="Aspartate Aminotransferase, domain 1"/>
    <property type="match status" value="1"/>
</dbReference>
<dbReference type="InterPro" id="IPR000192">
    <property type="entry name" value="Aminotrans_V_dom"/>
</dbReference>
<dbReference type="InterPro" id="IPR010970">
    <property type="entry name" value="Cys_dSase_SufS"/>
</dbReference>